<feature type="domain" description="Integrase catalytic" evidence="1">
    <location>
        <begin position="645"/>
        <end position="830"/>
    </location>
</feature>
<dbReference type="EnsemblMetazoa" id="AALFPA23_005788.R7446">
    <property type="protein sequence ID" value="AALFPA23_005788.P7446"/>
    <property type="gene ID" value="AALFPA23_005788"/>
</dbReference>
<reference evidence="2" key="2">
    <citation type="submission" date="2025-05" db="UniProtKB">
        <authorList>
            <consortium name="EnsemblMetazoa"/>
        </authorList>
    </citation>
    <scope>IDENTIFICATION</scope>
    <source>
        <strain evidence="2">Foshan</strain>
    </source>
</reference>
<dbReference type="PANTHER" id="PTHR47331">
    <property type="entry name" value="PHD-TYPE DOMAIN-CONTAINING PROTEIN"/>
    <property type="match status" value="1"/>
</dbReference>
<dbReference type="InterPro" id="IPR012337">
    <property type="entry name" value="RNaseH-like_sf"/>
</dbReference>
<dbReference type="SUPFAM" id="SSF56672">
    <property type="entry name" value="DNA/RNA polymerases"/>
    <property type="match status" value="1"/>
</dbReference>
<organism evidence="2 3">
    <name type="scientific">Aedes albopictus</name>
    <name type="common">Asian tiger mosquito</name>
    <name type="synonym">Stegomyia albopicta</name>
    <dbReference type="NCBI Taxonomy" id="7160"/>
    <lineage>
        <taxon>Eukaryota</taxon>
        <taxon>Metazoa</taxon>
        <taxon>Ecdysozoa</taxon>
        <taxon>Arthropoda</taxon>
        <taxon>Hexapoda</taxon>
        <taxon>Insecta</taxon>
        <taxon>Pterygota</taxon>
        <taxon>Neoptera</taxon>
        <taxon>Endopterygota</taxon>
        <taxon>Diptera</taxon>
        <taxon>Nematocera</taxon>
        <taxon>Culicoidea</taxon>
        <taxon>Culicidae</taxon>
        <taxon>Culicinae</taxon>
        <taxon>Aedini</taxon>
        <taxon>Aedes</taxon>
        <taxon>Stegomyia</taxon>
    </lineage>
</organism>
<dbReference type="Proteomes" id="UP000069940">
    <property type="component" value="Unassembled WGS sequence"/>
</dbReference>
<keyword evidence="3" id="KW-1185">Reference proteome</keyword>
<dbReference type="InterPro" id="IPR040676">
    <property type="entry name" value="DUF5641"/>
</dbReference>
<dbReference type="PROSITE" id="PS50994">
    <property type="entry name" value="INTEGRASE"/>
    <property type="match status" value="1"/>
</dbReference>
<dbReference type="RefSeq" id="XP_062714184.1">
    <property type="nucleotide sequence ID" value="XM_062858200.1"/>
</dbReference>
<evidence type="ECO:0000313" key="3">
    <source>
        <dbReference type="Proteomes" id="UP000069940"/>
    </source>
</evidence>
<dbReference type="InterPro" id="IPR043502">
    <property type="entry name" value="DNA/RNA_pol_sf"/>
</dbReference>
<dbReference type="InterPro" id="IPR001584">
    <property type="entry name" value="Integrase_cat-core"/>
</dbReference>
<dbReference type="Pfam" id="PF05380">
    <property type="entry name" value="Peptidase_A17"/>
    <property type="match status" value="1"/>
</dbReference>
<dbReference type="GeneID" id="134290965"/>
<dbReference type="InterPro" id="IPR036397">
    <property type="entry name" value="RNaseH_sf"/>
</dbReference>
<sequence length="966" mass="110807">MFHQFEIRPEDRQAQRFLFRSDLSKAPDTYVMDVATFGVTCSPSAAQFIKNRNAKDFESEYPEAAAAIVYNHYVDDYLDSLDTIDEAVNLALQVKTVHAKAGFHIRNWMFSSKEVLSRVGDSAEDQVKSFRTHTSSTSERVLGMSWFPESDEFTFSGLFREELMPLLGGNVIPTKRQLLQVLMSIFDPLGLVSLVVVHGKILIQNVWRANIEWDSKINNELFSEWRRWIQLLDQLNAVRIPRCYFPGYLPDSFNTLQLHLFVDASEEAYVAAAYFRIVDQSQVLCILVSSKTKVAPLKPLSIPRLELQAALLGSRLAKSVAENHTLPIKQRFFWSDSTTVLSWLQSDQRKYRQFVACRVSEILDSTKVTEWQYVPSRENVADDATKWKDGLRIDKSLRWFSGPHFLYDSPNMWPQQKKLSSPTAEELRPMHVHKEIIHDPLIQFCGFSKWERCLCAVAYVHRFVDQLKRKTKGDPDDAEAKEVQLFLTRKELQRAEHTILRLAQLEAFADEVTTMQTNQSLPSDQRQRLEKTSKLYKLSPFLDERGVVRMEGRIVGFTEAAFDFKYPAVLPKNHCVTLLIVDSYHRRYNHCNGETAVNEMRQKFHLSEMRAAFRKVRKMCTWCKVFRATPTVPRMALLPDARVTPRVKPFSFVGLDYFGPLLVVQGRHEVKRWVALFTCLTIRAIHLELVSSLSTECCKMAIRRFIARRGSPKEIYSDRGTNFVGVSGELREQLKGITQELAATFTNTVTQWRFNPPAAPHMGGSWERMVRSVKCALASVSVERKPSEEVLVTLLVEAESVVNSRPLTYMPIETSDHEALTPNCFLMLSTSGVNQPPTQLVDDKQALRSSWFLHQRLLDQFWTRWVKEYLPTITKRTKWFVNTKPVSAGELVIIVEDRLRNGWIRGRVLRVFPGRDGRCRCANVKTSSGILRRPVSKLAVLEVDDTAREDTEQYGSGNVQDGAVVP</sequence>
<proteinExistence type="predicted"/>
<name>A0ABM1Y528_AEDAL</name>
<reference evidence="3" key="1">
    <citation type="journal article" date="2015" name="Proc. Natl. Acad. Sci. U.S.A.">
        <title>Genome sequence of the Asian Tiger mosquito, Aedes albopictus, reveals insights into its biology, genetics, and evolution.</title>
        <authorList>
            <person name="Chen X.G."/>
            <person name="Jiang X."/>
            <person name="Gu J."/>
            <person name="Xu M."/>
            <person name="Wu Y."/>
            <person name="Deng Y."/>
            <person name="Zhang C."/>
            <person name="Bonizzoni M."/>
            <person name="Dermauw W."/>
            <person name="Vontas J."/>
            <person name="Armbruster P."/>
            <person name="Huang X."/>
            <person name="Yang Y."/>
            <person name="Zhang H."/>
            <person name="He W."/>
            <person name="Peng H."/>
            <person name="Liu Y."/>
            <person name="Wu K."/>
            <person name="Chen J."/>
            <person name="Lirakis M."/>
            <person name="Topalis P."/>
            <person name="Van Leeuwen T."/>
            <person name="Hall A.B."/>
            <person name="Jiang X."/>
            <person name="Thorpe C."/>
            <person name="Mueller R.L."/>
            <person name="Sun C."/>
            <person name="Waterhouse R.M."/>
            <person name="Yan G."/>
            <person name="Tu Z.J."/>
            <person name="Fang X."/>
            <person name="James A.A."/>
        </authorList>
    </citation>
    <scope>NUCLEOTIDE SEQUENCE [LARGE SCALE GENOMIC DNA]</scope>
    <source>
        <strain evidence="3">Foshan</strain>
    </source>
</reference>
<accession>A0ABM1Y528</accession>
<dbReference type="Pfam" id="PF18701">
    <property type="entry name" value="DUF5641"/>
    <property type="match status" value="1"/>
</dbReference>
<dbReference type="InterPro" id="IPR008042">
    <property type="entry name" value="Retrotrans_Pao"/>
</dbReference>
<protein>
    <recommendedName>
        <fullName evidence="1">Integrase catalytic domain-containing protein</fullName>
    </recommendedName>
</protein>
<dbReference type="Gene3D" id="3.30.420.10">
    <property type="entry name" value="Ribonuclease H-like superfamily/Ribonuclease H"/>
    <property type="match status" value="1"/>
</dbReference>
<dbReference type="SUPFAM" id="SSF53098">
    <property type="entry name" value="Ribonuclease H-like"/>
    <property type="match status" value="1"/>
</dbReference>
<evidence type="ECO:0000259" key="1">
    <source>
        <dbReference type="PROSITE" id="PS50994"/>
    </source>
</evidence>
<evidence type="ECO:0000313" key="2">
    <source>
        <dbReference type="EnsemblMetazoa" id="AALFPA23_005788.P7446"/>
    </source>
</evidence>